<evidence type="ECO:0000256" key="4">
    <source>
        <dbReference type="ARBA" id="ARBA00022723"/>
    </source>
</evidence>
<dbReference type="SFLD" id="SFLDS00029">
    <property type="entry name" value="Radical_SAM"/>
    <property type="match status" value="1"/>
</dbReference>
<evidence type="ECO:0000313" key="10">
    <source>
        <dbReference type="Proteomes" id="UP000030624"/>
    </source>
</evidence>
<dbReference type="InterPro" id="IPR013785">
    <property type="entry name" value="Aldolase_TIM"/>
</dbReference>
<evidence type="ECO:0000256" key="6">
    <source>
        <dbReference type="ARBA" id="ARBA00023004"/>
    </source>
</evidence>
<keyword evidence="2" id="KW-0004">4Fe-4S</keyword>
<dbReference type="STRING" id="565033.GACE_1289"/>
<keyword evidence="4" id="KW-0479">Metal-binding</keyword>
<evidence type="ECO:0000256" key="7">
    <source>
        <dbReference type="ARBA" id="ARBA00023014"/>
    </source>
</evidence>
<keyword evidence="3" id="KW-0949">S-adenosyl-L-methionine</keyword>
<dbReference type="PANTHER" id="PTHR30538">
    <property type="entry name" value="LYSINE 2,3-AMINOMUTASE-RELATED"/>
    <property type="match status" value="1"/>
</dbReference>
<name>A0A0A7GE58_GEOAI</name>
<dbReference type="InterPro" id="IPR007197">
    <property type="entry name" value="rSAM"/>
</dbReference>
<evidence type="ECO:0000313" key="9">
    <source>
        <dbReference type="EMBL" id="AIY90330.1"/>
    </source>
</evidence>
<dbReference type="SUPFAM" id="SSF102114">
    <property type="entry name" value="Radical SAM enzymes"/>
    <property type="match status" value="1"/>
</dbReference>
<dbReference type="RefSeq" id="WP_202962729.1">
    <property type="nucleotide sequence ID" value="NZ_CP009552.1"/>
</dbReference>
<comment type="cofactor">
    <cofactor evidence="1">
        <name>pyridoxal 5'-phosphate</name>
        <dbReference type="ChEBI" id="CHEBI:597326"/>
    </cofactor>
</comment>
<dbReference type="Proteomes" id="UP000030624">
    <property type="component" value="Chromosome"/>
</dbReference>
<dbReference type="KEGG" id="gac:GACE_1289"/>
<evidence type="ECO:0000259" key="8">
    <source>
        <dbReference type="Pfam" id="PF04055"/>
    </source>
</evidence>
<feature type="domain" description="Radical SAM core" evidence="8">
    <location>
        <begin position="348"/>
        <end position="498"/>
    </location>
</feature>
<dbReference type="SFLD" id="SFLDG01070">
    <property type="entry name" value="PLP-dependent"/>
    <property type="match status" value="1"/>
</dbReference>
<dbReference type="AlphaFoldDB" id="A0A0A7GE58"/>
<evidence type="ECO:0000256" key="2">
    <source>
        <dbReference type="ARBA" id="ARBA00022485"/>
    </source>
</evidence>
<dbReference type="InterPro" id="IPR003739">
    <property type="entry name" value="Lys_aminomutase/Glu_NH3_mut"/>
</dbReference>
<keyword evidence="7" id="KW-0411">Iron-sulfur</keyword>
<dbReference type="EMBL" id="CP009552">
    <property type="protein sequence ID" value="AIY90330.1"/>
    <property type="molecule type" value="Genomic_DNA"/>
</dbReference>
<gene>
    <name evidence="9" type="ORF">GACE_1289</name>
</gene>
<dbReference type="GeneID" id="24797870"/>
<dbReference type="Pfam" id="PF04055">
    <property type="entry name" value="Radical_SAM"/>
    <property type="match status" value="1"/>
</dbReference>
<dbReference type="GO" id="GO:0046872">
    <property type="term" value="F:metal ion binding"/>
    <property type="evidence" value="ECO:0007669"/>
    <property type="project" value="UniProtKB-KW"/>
</dbReference>
<protein>
    <submittedName>
        <fullName evidence="9">Lysine 2,3-aminomutase</fullName>
    </submittedName>
</protein>
<keyword evidence="5" id="KW-0663">Pyridoxal phosphate</keyword>
<dbReference type="PANTHER" id="PTHR30538:SF0">
    <property type="entry name" value="L-LYSINE 2,3-AMINOMUTASE AQ_1632-RELATED"/>
    <property type="match status" value="1"/>
</dbReference>
<evidence type="ECO:0000256" key="3">
    <source>
        <dbReference type="ARBA" id="ARBA00022691"/>
    </source>
</evidence>
<dbReference type="eggNOG" id="arCOG03246">
    <property type="taxonomic scope" value="Archaea"/>
</dbReference>
<dbReference type="HOGENOM" id="CLU_440512_0_0_2"/>
<evidence type="ECO:0000256" key="5">
    <source>
        <dbReference type="ARBA" id="ARBA00022898"/>
    </source>
</evidence>
<proteinExistence type="predicted"/>
<accession>A0A0A7GE58</accession>
<dbReference type="GO" id="GO:0051539">
    <property type="term" value="F:4 iron, 4 sulfur cluster binding"/>
    <property type="evidence" value="ECO:0007669"/>
    <property type="project" value="UniProtKB-KW"/>
</dbReference>
<dbReference type="NCBIfam" id="TIGR00238">
    <property type="entry name" value="KamA family radical SAM protein"/>
    <property type="match status" value="1"/>
</dbReference>
<organism evidence="9 10">
    <name type="scientific">Geoglobus acetivorans</name>
    <dbReference type="NCBI Taxonomy" id="565033"/>
    <lineage>
        <taxon>Archaea</taxon>
        <taxon>Methanobacteriati</taxon>
        <taxon>Methanobacteriota</taxon>
        <taxon>Archaeoglobi</taxon>
        <taxon>Archaeoglobales</taxon>
        <taxon>Archaeoglobaceae</taxon>
        <taxon>Geoglobus</taxon>
    </lineage>
</organism>
<dbReference type="InterPro" id="IPR058240">
    <property type="entry name" value="rSAM_sf"/>
</dbReference>
<reference evidence="9 10" key="1">
    <citation type="journal article" date="2015" name="Appl. Environ. Microbiol.">
        <title>The Geoglobus acetivorans genome: Fe(III) reduction, acetate utilization, autotrophic growth, and degradation of aromatic compounds in a hyperthermophilic archaeon.</title>
        <authorList>
            <person name="Mardanov A.V."/>
            <person name="Slododkina G.B."/>
            <person name="Slobodkin A.I."/>
            <person name="Beletsky A.V."/>
            <person name="Gavrilov S.N."/>
            <person name="Kublanov I.V."/>
            <person name="Bonch-Osmolovskaya E.A."/>
            <person name="Skryabin K.G."/>
            <person name="Ravin N.V."/>
        </authorList>
    </citation>
    <scope>NUCLEOTIDE SEQUENCE [LARGE SCALE GENOMIC DNA]</scope>
    <source>
        <strain evidence="9 10">SBH6</strain>
    </source>
</reference>
<keyword evidence="6" id="KW-0408">Iron</keyword>
<sequence>MEYADNVKMPDNELINLEKSPWGLEQGVSHSNFLEIFEPLPELKELLLKAESIDEARNLAQKFSGELLIKCKNGEIASKPVERWLCEEAIGVFMNLTSEYMENVAGFSTLEYLWRATKGDENVLSVITEGFVEEFRHLFRAMAGKADYSKGWLGQMLSERGVEFVDFDRIKGRKAAEIRSKHLDEAWRIIKGYVDRYPTGLDDAIIEKRKKQKEKLIEFWGIDEDRWNSYKWQFSHVLKREKGLQILKELNELGIVKVPEDNLKLVELAIENHIPWGITPYYLHLWDFEEPYRHDMHVRRQVMPPEWYVMNMLGHKDDREIYFDFMGEHDTSPVDLVTRRYAMIAIVKPYETCPQICVYCQRNWEVTEPFMANAFPGWEKIERAIEWFGEHDSMIDVLITGGDPLALSDKTLERIIGRVAEFDHVANIRIGSRVIVTVPMRITENLAEMLGSYIEPGKRNLSVSTHFETAYEVTPEVSEAAYRLRKYGIIIYNQHVYHRMVSRRFENVVLRIALKKAGVEPYYTFFPKGKIEQKDYLIPIARIVQEGKEEARLLPGVFRGDEPVFNVPRMGKNHLRAWQDRELIAVKPDGSRVYLMHPWEKGISETKPYTYSDVPIKEYLDFLESMGESLEDYRTIWYYY</sequence>
<dbReference type="GO" id="GO:0003824">
    <property type="term" value="F:catalytic activity"/>
    <property type="evidence" value="ECO:0007669"/>
    <property type="project" value="InterPro"/>
</dbReference>
<dbReference type="Gene3D" id="3.20.20.70">
    <property type="entry name" value="Aldolase class I"/>
    <property type="match status" value="1"/>
</dbReference>
<evidence type="ECO:0000256" key="1">
    <source>
        <dbReference type="ARBA" id="ARBA00001933"/>
    </source>
</evidence>